<comment type="similarity">
    <text evidence="5">Belongs to the protein kinase superfamily. STE Ser/Thr protein kinase family. MAP kinase kinase subfamily.</text>
</comment>
<dbReference type="RefSeq" id="WP_122925431.1">
    <property type="nucleotide sequence ID" value="NZ_RHHU01000013.1"/>
</dbReference>
<keyword evidence="1" id="KW-0808">Transferase</keyword>
<sequence>MIILPNSFVYDSENHEYKVIEPLGNGAFGYVYKIQKQSDNSIWALKTLPSNFPSQEQLHAFINESSMALNVNGDNTVKYVYIHDGSTYPQLPPYIIMEFANGGTLFDLIEKAKNKGEFFSNSELLNYFNQLINGMEQINTVLVHRDIKPDNILLNEGVIKISDFGLSKVVHDSTRQLTFKGFGALKYMAPEGWKNEKNTIQMDIYAMGITFFELATLQHPYNLNPDADLQQWQRAHLFNTAPSPKTINNSVNITIAQVILKMMEKSVSKRYKTWDEIRRDLMIQDLPVTKNTEIIENMVNIRLAKDRSISEQQLKEKKEREERTLYLNTINYQYANDIYNPLKEFIDEFNSRYTQGKITISSLGSMETDKIITKIHLTSGNVLTISLNALFDENFIRDVSAEFSFPGENRTFKRVVRPVLNNKKVQAWGYLKDHNNKGFNILLVENPEDSTYGEWFILKNTNSGFGRTNRPEPFPFEFNELEKELPLIRATHIYNTEVIALNLQEFYEFIVSNV</sequence>
<dbReference type="Proteomes" id="UP000269573">
    <property type="component" value="Unassembled WGS sequence"/>
</dbReference>
<comment type="caution">
    <text evidence="12">The sequence shown here is derived from an EMBL/GenBank/DDBJ whole genome shotgun (WGS) entry which is preliminary data.</text>
</comment>
<dbReference type="Pfam" id="PF00069">
    <property type="entry name" value="Pkinase"/>
    <property type="match status" value="1"/>
</dbReference>
<organism evidence="12 13">
    <name type="scientific">Brevibacillus nitrificans</name>
    <dbReference type="NCBI Taxonomy" id="651560"/>
    <lineage>
        <taxon>Bacteria</taxon>
        <taxon>Bacillati</taxon>
        <taxon>Bacillota</taxon>
        <taxon>Bacilli</taxon>
        <taxon>Bacillales</taxon>
        <taxon>Paenibacillaceae</taxon>
        <taxon>Brevibacillus</taxon>
    </lineage>
</organism>
<evidence type="ECO:0000256" key="5">
    <source>
        <dbReference type="ARBA" id="ARBA00038035"/>
    </source>
</evidence>
<dbReference type="InterPro" id="IPR008271">
    <property type="entry name" value="Ser/Thr_kinase_AS"/>
</dbReference>
<dbReference type="Gene3D" id="1.10.510.10">
    <property type="entry name" value="Transferase(Phosphotransferase) domain 1"/>
    <property type="match status" value="1"/>
</dbReference>
<keyword evidence="3 12" id="KW-0418">Kinase</keyword>
<evidence type="ECO:0000256" key="6">
    <source>
        <dbReference type="ARBA" id="ARBA00038999"/>
    </source>
</evidence>
<name>A0A3M8D3E3_9BACL</name>
<dbReference type="PANTHER" id="PTHR48013:SF9">
    <property type="entry name" value="DUAL SPECIFICITY MITOGEN-ACTIVATED PROTEIN KINASE KINASE 5"/>
    <property type="match status" value="1"/>
</dbReference>
<dbReference type="CDD" id="cd14014">
    <property type="entry name" value="STKc_PknB_like"/>
    <property type="match status" value="1"/>
</dbReference>
<dbReference type="GO" id="GO:0004674">
    <property type="term" value="F:protein serine/threonine kinase activity"/>
    <property type="evidence" value="ECO:0007669"/>
    <property type="project" value="UniProtKB-KW"/>
</dbReference>
<evidence type="ECO:0000256" key="2">
    <source>
        <dbReference type="ARBA" id="ARBA00022741"/>
    </source>
</evidence>
<dbReference type="InterPro" id="IPR011009">
    <property type="entry name" value="Kinase-like_dom_sf"/>
</dbReference>
<keyword evidence="13" id="KW-1185">Reference proteome</keyword>
<gene>
    <name evidence="12" type="ORF">EDM59_21110</name>
</gene>
<proteinExistence type="inferred from homology"/>
<dbReference type="EC" id="2.7.12.2" evidence="6"/>
<evidence type="ECO:0000256" key="7">
    <source>
        <dbReference type="ARBA" id="ARBA00049014"/>
    </source>
</evidence>
<dbReference type="PROSITE" id="PS50011">
    <property type="entry name" value="PROTEIN_KINASE_DOM"/>
    <property type="match status" value="1"/>
</dbReference>
<dbReference type="InterPro" id="IPR017441">
    <property type="entry name" value="Protein_kinase_ATP_BS"/>
</dbReference>
<keyword evidence="4 10" id="KW-0067">ATP-binding</keyword>
<dbReference type="EMBL" id="RHHU01000013">
    <property type="protein sequence ID" value="RNB82111.1"/>
    <property type="molecule type" value="Genomic_DNA"/>
</dbReference>
<evidence type="ECO:0000313" key="12">
    <source>
        <dbReference type="EMBL" id="RNB82111.1"/>
    </source>
</evidence>
<dbReference type="InterPro" id="IPR000719">
    <property type="entry name" value="Prot_kinase_dom"/>
</dbReference>
<evidence type="ECO:0000256" key="8">
    <source>
        <dbReference type="ARBA" id="ARBA00049299"/>
    </source>
</evidence>
<dbReference type="PANTHER" id="PTHR48013">
    <property type="entry name" value="DUAL SPECIFICITY MITOGEN-ACTIVATED PROTEIN KINASE KINASE 5-RELATED"/>
    <property type="match status" value="1"/>
</dbReference>
<evidence type="ECO:0000259" key="11">
    <source>
        <dbReference type="PROSITE" id="PS50011"/>
    </source>
</evidence>
<keyword evidence="2 10" id="KW-0547">Nucleotide-binding</keyword>
<comment type="catalytic activity">
    <reaction evidence="9">
        <text>L-tyrosyl-[protein] + ATP = O-phospho-L-tyrosyl-[protein] + ADP + H(+)</text>
        <dbReference type="Rhea" id="RHEA:10596"/>
        <dbReference type="Rhea" id="RHEA-COMP:10136"/>
        <dbReference type="Rhea" id="RHEA-COMP:20101"/>
        <dbReference type="ChEBI" id="CHEBI:15378"/>
        <dbReference type="ChEBI" id="CHEBI:30616"/>
        <dbReference type="ChEBI" id="CHEBI:46858"/>
        <dbReference type="ChEBI" id="CHEBI:61978"/>
        <dbReference type="ChEBI" id="CHEBI:456216"/>
        <dbReference type="EC" id="2.7.12.2"/>
    </reaction>
</comment>
<keyword evidence="12" id="KW-0723">Serine/threonine-protein kinase</keyword>
<dbReference type="GO" id="GO:0005524">
    <property type="term" value="F:ATP binding"/>
    <property type="evidence" value="ECO:0007669"/>
    <property type="project" value="UniProtKB-UniRule"/>
</dbReference>
<accession>A0A3M8D3E3</accession>
<dbReference type="SMART" id="SM00220">
    <property type="entry name" value="S_TKc"/>
    <property type="match status" value="1"/>
</dbReference>
<evidence type="ECO:0000256" key="10">
    <source>
        <dbReference type="PROSITE-ProRule" id="PRU10141"/>
    </source>
</evidence>
<feature type="binding site" evidence="10">
    <location>
        <position position="46"/>
    </location>
    <ligand>
        <name>ATP</name>
        <dbReference type="ChEBI" id="CHEBI:30616"/>
    </ligand>
</feature>
<evidence type="ECO:0000313" key="13">
    <source>
        <dbReference type="Proteomes" id="UP000269573"/>
    </source>
</evidence>
<feature type="domain" description="Protein kinase" evidence="11">
    <location>
        <begin position="17"/>
        <end position="282"/>
    </location>
</feature>
<evidence type="ECO:0000256" key="1">
    <source>
        <dbReference type="ARBA" id="ARBA00022679"/>
    </source>
</evidence>
<comment type="catalytic activity">
    <reaction evidence="7">
        <text>L-seryl-[protein] + ATP = O-phospho-L-seryl-[protein] + ADP + H(+)</text>
        <dbReference type="Rhea" id="RHEA:17989"/>
        <dbReference type="Rhea" id="RHEA-COMP:9863"/>
        <dbReference type="Rhea" id="RHEA-COMP:11604"/>
        <dbReference type="ChEBI" id="CHEBI:15378"/>
        <dbReference type="ChEBI" id="CHEBI:29999"/>
        <dbReference type="ChEBI" id="CHEBI:30616"/>
        <dbReference type="ChEBI" id="CHEBI:83421"/>
        <dbReference type="ChEBI" id="CHEBI:456216"/>
        <dbReference type="EC" id="2.7.12.2"/>
    </reaction>
</comment>
<evidence type="ECO:0000256" key="4">
    <source>
        <dbReference type="ARBA" id="ARBA00022840"/>
    </source>
</evidence>
<dbReference type="SUPFAM" id="SSF56112">
    <property type="entry name" value="Protein kinase-like (PK-like)"/>
    <property type="match status" value="1"/>
</dbReference>
<comment type="catalytic activity">
    <reaction evidence="8">
        <text>L-threonyl-[protein] + ATP = O-phospho-L-threonyl-[protein] + ADP + H(+)</text>
        <dbReference type="Rhea" id="RHEA:46608"/>
        <dbReference type="Rhea" id="RHEA-COMP:11060"/>
        <dbReference type="Rhea" id="RHEA-COMP:11605"/>
        <dbReference type="ChEBI" id="CHEBI:15378"/>
        <dbReference type="ChEBI" id="CHEBI:30013"/>
        <dbReference type="ChEBI" id="CHEBI:30616"/>
        <dbReference type="ChEBI" id="CHEBI:61977"/>
        <dbReference type="ChEBI" id="CHEBI:456216"/>
        <dbReference type="EC" id="2.7.12.2"/>
    </reaction>
</comment>
<dbReference type="PROSITE" id="PS00108">
    <property type="entry name" value="PROTEIN_KINASE_ST"/>
    <property type="match status" value="1"/>
</dbReference>
<evidence type="ECO:0000256" key="9">
    <source>
        <dbReference type="ARBA" id="ARBA00051693"/>
    </source>
</evidence>
<reference evidence="12 13" key="1">
    <citation type="submission" date="2018-10" db="EMBL/GenBank/DDBJ databases">
        <title>Phylogenomics of Brevibacillus.</title>
        <authorList>
            <person name="Dunlap C."/>
        </authorList>
    </citation>
    <scope>NUCLEOTIDE SEQUENCE [LARGE SCALE GENOMIC DNA]</scope>
    <source>
        <strain evidence="12 13">JCM 15774</strain>
    </source>
</reference>
<dbReference type="PROSITE" id="PS00107">
    <property type="entry name" value="PROTEIN_KINASE_ATP"/>
    <property type="match status" value="1"/>
</dbReference>
<evidence type="ECO:0000256" key="3">
    <source>
        <dbReference type="ARBA" id="ARBA00022777"/>
    </source>
</evidence>
<protein>
    <recommendedName>
        <fullName evidence="6">mitogen-activated protein kinase kinase</fullName>
        <ecNumber evidence="6">2.7.12.2</ecNumber>
    </recommendedName>
</protein>
<dbReference type="AlphaFoldDB" id="A0A3M8D3E3"/>